<comment type="catalytic activity">
    <reaction evidence="6">
        <text>2 a quinone + NADH + H(+) = 2 a 1,4-benzosemiquinone + NAD(+)</text>
        <dbReference type="Rhea" id="RHEA:65952"/>
        <dbReference type="ChEBI" id="CHEBI:15378"/>
        <dbReference type="ChEBI" id="CHEBI:57540"/>
        <dbReference type="ChEBI" id="CHEBI:57945"/>
        <dbReference type="ChEBI" id="CHEBI:132124"/>
        <dbReference type="ChEBI" id="CHEBI:134225"/>
    </reaction>
</comment>
<comment type="catalytic activity">
    <reaction evidence="5">
        <text>N,N-dimethyl-1,4-phenylenediamine + anthranilate + 2 NAD(+) = 2-(4-dimethylaminophenyl)diazenylbenzoate + 2 NADH + 2 H(+)</text>
        <dbReference type="Rhea" id="RHEA:55872"/>
        <dbReference type="ChEBI" id="CHEBI:15378"/>
        <dbReference type="ChEBI" id="CHEBI:15783"/>
        <dbReference type="ChEBI" id="CHEBI:16567"/>
        <dbReference type="ChEBI" id="CHEBI:57540"/>
        <dbReference type="ChEBI" id="CHEBI:57945"/>
        <dbReference type="ChEBI" id="CHEBI:71579"/>
        <dbReference type="EC" id="1.7.1.17"/>
    </reaction>
    <physiologicalReaction direction="right-to-left" evidence="5">
        <dbReference type="Rhea" id="RHEA:55874"/>
    </physiologicalReaction>
</comment>
<dbReference type="RefSeq" id="WP_286300641.1">
    <property type="nucleotide sequence ID" value="NZ_AP027728.1"/>
</dbReference>
<organism evidence="8 9">
    <name type="scientific">Microbacterium suwonense</name>
    <dbReference type="NCBI Taxonomy" id="683047"/>
    <lineage>
        <taxon>Bacteria</taxon>
        <taxon>Bacillati</taxon>
        <taxon>Actinomycetota</taxon>
        <taxon>Actinomycetes</taxon>
        <taxon>Micrococcales</taxon>
        <taxon>Microbacteriaceae</taxon>
        <taxon>Microbacterium</taxon>
    </lineage>
</organism>
<feature type="binding site" evidence="6">
    <location>
        <begin position="16"/>
        <end position="18"/>
    </location>
    <ligand>
        <name>FMN</name>
        <dbReference type="ChEBI" id="CHEBI:58210"/>
    </ligand>
</feature>
<name>A0ABN6X6A9_9MICO</name>
<evidence type="ECO:0000313" key="8">
    <source>
        <dbReference type="EMBL" id="BDZ40134.1"/>
    </source>
</evidence>
<dbReference type="HAMAP" id="MF_01216">
    <property type="entry name" value="Azoreductase_type1"/>
    <property type="match status" value="1"/>
</dbReference>
<evidence type="ECO:0000256" key="3">
    <source>
        <dbReference type="ARBA" id="ARBA00023002"/>
    </source>
</evidence>
<evidence type="ECO:0000256" key="1">
    <source>
        <dbReference type="ARBA" id="ARBA00022630"/>
    </source>
</evidence>
<proteinExistence type="inferred from homology"/>
<evidence type="ECO:0000259" key="7">
    <source>
        <dbReference type="Pfam" id="PF02525"/>
    </source>
</evidence>
<dbReference type="Gene3D" id="3.40.50.360">
    <property type="match status" value="1"/>
</dbReference>
<gene>
    <name evidence="8" type="primary">acpD</name>
    <name evidence="6" type="synonym">azoR</name>
    <name evidence="8" type="ORF">GCM10025863_27480</name>
</gene>
<dbReference type="InterPro" id="IPR029039">
    <property type="entry name" value="Flavoprotein-like_sf"/>
</dbReference>
<comment type="similarity">
    <text evidence="6">Belongs to the azoreductase type 1 family.</text>
</comment>
<keyword evidence="2 6" id="KW-0288">FMN</keyword>
<comment type="cofactor">
    <cofactor evidence="6">
        <name>FMN</name>
        <dbReference type="ChEBI" id="CHEBI:58210"/>
    </cofactor>
    <text evidence="6">Binds 1 FMN per subunit.</text>
</comment>
<evidence type="ECO:0000256" key="6">
    <source>
        <dbReference type="HAMAP-Rule" id="MF_01216"/>
    </source>
</evidence>
<evidence type="ECO:0000256" key="4">
    <source>
        <dbReference type="ARBA" id="ARBA00023027"/>
    </source>
</evidence>
<dbReference type="InterPro" id="IPR023048">
    <property type="entry name" value="NADH:quinone_OxRdtase_FMN_depd"/>
</dbReference>
<comment type="caution">
    <text evidence="6">Lacks conserved residue(s) required for the propagation of feature annotation.</text>
</comment>
<feature type="domain" description="Flavodoxin-like fold" evidence="7">
    <location>
        <begin position="3"/>
        <end position="163"/>
    </location>
</feature>
<dbReference type="EC" id="1.7.1.17" evidence="6"/>
<reference evidence="9" key="1">
    <citation type="journal article" date="2019" name="Int. J. Syst. Evol. Microbiol.">
        <title>The Global Catalogue of Microorganisms (GCM) 10K type strain sequencing project: providing services to taxonomists for standard genome sequencing and annotation.</title>
        <authorList>
            <consortium name="The Broad Institute Genomics Platform"/>
            <consortium name="The Broad Institute Genome Sequencing Center for Infectious Disease"/>
            <person name="Wu L."/>
            <person name="Ma J."/>
        </authorList>
    </citation>
    <scope>NUCLEOTIDE SEQUENCE [LARGE SCALE GENOMIC DNA]</scope>
    <source>
        <strain evidence="9">NBRC 106310</strain>
    </source>
</reference>
<dbReference type="SUPFAM" id="SSF52218">
    <property type="entry name" value="Flavoproteins"/>
    <property type="match status" value="1"/>
</dbReference>
<dbReference type="InterPro" id="IPR050104">
    <property type="entry name" value="FMN-dep_NADH:Q_OxRdtase_AzoR1"/>
</dbReference>
<accession>A0ABN6X6A9</accession>
<feature type="binding site" evidence="6">
    <location>
        <position position="10"/>
    </location>
    <ligand>
        <name>FMN</name>
        <dbReference type="ChEBI" id="CHEBI:58210"/>
    </ligand>
</feature>
<dbReference type="EC" id="1.6.5.-" evidence="6"/>
<dbReference type="PANTHER" id="PTHR43741:SF4">
    <property type="entry name" value="FMN-DEPENDENT NADH:QUINONE OXIDOREDUCTASE"/>
    <property type="match status" value="1"/>
</dbReference>
<comment type="function">
    <text evidence="6">Quinone reductase that provides resistance to thiol-specific stress caused by electrophilic quinones.</text>
</comment>
<comment type="function">
    <text evidence="6">Also exhibits azoreductase activity. Catalyzes the reductive cleavage of the azo bond in aromatic azo compounds to the corresponding amines.</text>
</comment>
<keyword evidence="4 6" id="KW-0520">NAD</keyword>
<dbReference type="Pfam" id="PF02525">
    <property type="entry name" value="Flavodoxin_2"/>
    <property type="match status" value="1"/>
</dbReference>
<feature type="binding site" evidence="6">
    <location>
        <begin position="137"/>
        <end position="140"/>
    </location>
    <ligand>
        <name>FMN</name>
        <dbReference type="ChEBI" id="CHEBI:58210"/>
    </ligand>
</feature>
<evidence type="ECO:0000313" key="9">
    <source>
        <dbReference type="Proteomes" id="UP001321543"/>
    </source>
</evidence>
<evidence type="ECO:0000256" key="5">
    <source>
        <dbReference type="ARBA" id="ARBA00048542"/>
    </source>
</evidence>
<keyword evidence="9" id="KW-1185">Reference proteome</keyword>
<evidence type="ECO:0000256" key="2">
    <source>
        <dbReference type="ARBA" id="ARBA00022643"/>
    </source>
</evidence>
<sequence length="221" mass="23872">MTRIFRLDASIRGEASVSRALSDTLLETLTSELGDVATVTRRDLAADPVPPATWGLAANAGFVPEDQRSDEQVAAVDYARMLADEVDAADVLIIGAPFYNFGVSQHTKAWLDAIITDSRFSPGTRPGEGKTAFIVASRGGGYSEGTPRYGWDHGTPWLVRIFRDVFGYETEIIETELTLAEHNPAMAHLVDLAKENRARAHEAAEEHGKRVAASFADAAAA</sequence>
<keyword evidence="1 6" id="KW-0285">Flavoprotein</keyword>
<protein>
    <recommendedName>
        <fullName evidence="6">FMN dependent NADH:quinone oxidoreductase</fullName>
        <ecNumber evidence="6">1.6.5.-</ecNumber>
    </recommendedName>
    <alternativeName>
        <fullName evidence="6">Azo-dye reductase</fullName>
    </alternativeName>
    <alternativeName>
        <fullName evidence="6">FMN-dependent NADH-azo compound oxidoreductase</fullName>
    </alternativeName>
    <alternativeName>
        <fullName evidence="6">FMN-dependent NADH-azoreductase</fullName>
        <ecNumber evidence="6">1.7.1.17</ecNumber>
    </alternativeName>
</protein>
<dbReference type="PANTHER" id="PTHR43741">
    <property type="entry name" value="FMN-DEPENDENT NADH-AZOREDUCTASE 1"/>
    <property type="match status" value="1"/>
</dbReference>
<dbReference type="EMBL" id="AP027728">
    <property type="protein sequence ID" value="BDZ40134.1"/>
    <property type="molecule type" value="Genomic_DNA"/>
</dbReference>
<dbReference type="InterPro" id="IPR003680">
    <property type="entry name" value="Flavodoxin_fold"/>
</dbReference>
<keyword evidence="3 6" id="KW-0560">Oxidoreductase</keyword>
<comment type="subunit">
    <text evidence="6">Homodimer.</text>
</comment>
<dbReference type="Proteomes" id="UP001321543">
    <property type="component" value="Chromosome"/>
</dbReference>